<feature type="region of interest" description="Disordered" evidence="1">
    <location>
        <begin position="49"/>
        <end position="69"/>
    </location>
</feature>
<feature type="compositionally biased region" description="Basic and acidic residues" evidence="1">
    <location>
        <begin position="272"/>
        <end position="281"/>
    </location>
</feature>
<feature type="transmembrane region" description="Helical" evidence="2">
    <location>
        <begin position="375"/>
        <end position="396"/>
    </location>
</feature>
<feature type="transmembrane region" description="Helical" evidence="2">
    <location>
        <begin position="344"/>
        <end position="363"/>
    </location>
</feature>
<keyword evidence="2" id="KW-1133">Transmembrane helix</keyword>
<reference evidence="3 4" key="1">
    <citation type="journal article" date="2020" name="ISME J.">
        <title>Uncovering the hidden diversity of litter-decomposition mechanisms in mushroom-forming fungi.</title>
        <authorList>
            <person name="Floudas D."/>
            <person name="Bentzer J."/>
            <person name="Ahren D."/>
            <person name="Johansson T."/>
            <person name="Persson P."/>
            <person name="Tunlid A."/>
        </authorList>
    </citation>
    <scope>NUCLEOTIDE SEQUENCE [LARGE SCALE GENOMIC DNA]</scope>
    <source>
        <strain evidence="3 4">CBS 101986</strain>
    </source>
</reference>
<dbReference type="Proteomes" id="UP000567179">
    <property type="component" value="Unassembled WGS sequence"/>
</dbReference>
<accession>A0A8H5EU10</accession>
<dbReference type="OrthoDB" id="2332199at2759"/>
<evidence type="ECO:0000313" key="3">
    <source>
        <dbReference type="EMBL" id="KAF5312359.1"/>
    </source>
</evidence>
<evidence type="ECO:0000313" key="4">
    <source>
        <dbReference type="Proteomes" id="UP000567179"/>
    </source>
</evidence>
<proteinExistence type="predicted"/>
<comment type="caution">
    <text evidence="3">The sequence shown here is derived from an EMBL/GenBank/DDBJ whole genome shotgun (WGS) entry which is preliminary data.</text>
</comment>
<name>A0A8H5EU10_9AGAR</name>
<feature type="compositionally biased region" description="Low complexity" evidence="1">
    <location>
        <begin position="56"/>
        <end position="69"/>
    </location>
</feature>
<dbReference type="EMBL" id="JAACJJ010000056">
    <property type="protein sequence ID" value="KAF5312359.1"/>
    <property type="molecule type" value="Genomic_DNA"/>
</dbReference>
<feature type="region of interest" description="Disordered" evidence="1">
    <location>
        <begin position="167"/>
        <end position="252"/>
    </location>
</feature>
<feature type="compositionally biased region" description="Basic and acidic residues" evidence="1">
    <location>
        <begin position="220"/>
        <end position="236"/>
    </location>
</feature>
<evidence type="ECO:0008006" key="5">
    <source>
        <dbReference type="Google" id="ProtNLM"/>
    </source>
</evidence>
<keyword evidence="4" id="KW-1185">Reference proteome</keyword>
<feature type="region of interest" description="Disordered" evidence="1">
    <location>
        <begin position="268"/>
        <end position="287"/>
    </location>
</feature>
<gene>
    <name evidence="3" type="ORF">D9619_003758</name>
</gene>
<protein>
    <recommendedName>
        <fullName evidence="5">Transmembrane protein</fullName>
    </recommendedName>
</protein>
<feature type="compositionally biased region" description="Low complexity" evidence="1">
    <location>
        <begin position="240"/>
        <end position="251"/>
    </location>
</feature>
<keyword evidence="2" id="KW-0472">Membrane</keyword>
<feature type="compositionally biased region" description="Acidic residues" evidence="1">
    <location>
        <begin position="198"/>
        <end position="208"/>
    </location>
</feature>
<organism evidence="3 4">
    <name type="scientific">Psilocybe cf. subviscida</name>
    <dbReference type="NCBI Taxonomy" id="2480587"/>
    <lineage>
        <taxon>Eukaryota</taxon>
        <taxon>Fungi</taxon>
        <taxon>Dikarya</taxon>
        <taxon>Basidiomycota</taxon>
        <taxon>Agaricomycotina</taxon>
        <taxon>Agaricomycetes</taxon>
        <taxon>Agaricomycetidae</taxon>
        <taxon>Agaricales</taxon>
        <taxon>Agaricineae</taxon>
        <taxon>Strophariaceae</taxon>
        <taxon>Psilocybe</taxon>
    </lineage>
</organism>
<dbReference type="AlphaFoldDB" id="A0A8H5EU10"/>
<sequence>MFTACMLALPKWRERSLTQTSSSSMPTVSRFAPSDYKFPTSNDNLPKHLHNGPIMSSSPNPSLTPSTSFTPASSSPLINPIVFARRVATLCFCTDTIFQALSLLSDAEISRSSPSSLYAAYSPHPYAQLGFFVVGVMTQLLWLLKLYPVAVTGDDYEFIGLGLRRSGSGCPSRNWGHSKRGTREEGSDGEGATLLFSADEEAQSDADEGQSGRGESNSDPDSRPRTPDDEREERDGQVLPMRPMSPKSSSRLAFLPKSDAIPVIEVMSASDDDARSEKSERSVTNVKSDVTVDNEEVQQDVTSEKFVVMSERLQMRYLPHYFVSTSCQVAWTCSWTMRHYDLCIIFVFINLFSQIYALFVTLDGSRNHRFPTANIYTHFTAKLRIAIAILCLWKTWGAVDVVPPPTVFEGAVNCTFFMLLSGASGPDPTMGILLALILLSLGMGRHTNIEWHLMFNWSSVIVFLFVVIDLAGGIQIRQLLWPRARNSDLEDDL</sequence>
<evidence type="ECO:0000256" key="2">
    <source>
        <dbReference type="SAM" id="Phobius"/>
    </source>
</evidence>
<evidence type="ECO:0000256" key="1">
    <source>
        <dbReference type="SAM" id="MobiDB-lite"/>
    </source>
</evidence>
<keyword evidence="2" id="KW-0812">Transmembrane</keyword>
<feature type="transmembrane region" description="Helical" evidence="2">
    <location>
        <begin position="453"/>
        <end position="476"/>
    </location>
</feature>
<feature type="transmembrane region" description="Helical" evidence="2">
    <location>
        <begin position="416"/>
        <end position="441"/>
    </location>
</feature>